<name>A0A8S3W500_PARAO</name>
<dbReference type="GO" id="GO:0031297">
    <property type="term" value="P:replication fork processing"/>
    <property type="evidence" value="ECO:0007669"/>
    <property type="project" value="TreeGrafter"/>
</dbReference>
<keyword evidence="4" id="KW-1185">Reference proteome</keyword>
<feature type="region of interest" description="Disordered" evidence="2">
    <location>
        <begin position="88"/>
        <end position="148"/>
    </location>
</feature>
<dbReference type="PANTHER" id="PTHR22980">
    <property type="entry name" value="CORTISTATIN"/>
    <property type="match status" value="1"/>
</dbReference>
<comment type="caution">
    <text evidence="3">The sequence shown here is derived from an EMBL/GenBank/DDBJ whole genome shotgun (WGS) entry which is preliminary data.</text>
</comment>
<evidence type="ECO:0000256" key="2">
    <source>
        <dbReference type="SAM" id="MobiDB-lite"/>
    </source>
</evidence>
<reference evidence="3" key="1">
    <citation type="submission" date="2021-04" db="EMBL/GenBank/DDBJ databases">
        <authorList>
            <person name="Tunstrom K."/>
        </authorList>
    </citation>
    <scope>NUCLEOTIDE SEQUENCE</scope>
</reference>
<sequence>MTTFQNLSKLQKARVSLHRDVQAICKESCHLLGLEITKPAMEIIAELLYKKISIYGLDLEAFAKHAKRSTINADDVKLLVRRNPSLKTHLNTIQSNQPSTSKDKRRKTNATALPILKELPPVQSKPEVESVKDIPNKDESPKDFEMDDKFENMLDTIDLTFD</sequence>
<dbReference type="GO" id="GO:0003677">
    <property type="term" value="F:DNA binding"/>
    <property type="evidence" value="ECO:0007669"/>
    <property type="project" value="UniProtKB-KW"/>
</dbReference>
<protein>
    <submittedName>
        <fullName evidence="3">(apollo) hypothetical protein</fullName>
    </submittedName>
</protein>
<dbReference type="EMBL" id="CAJQZP010000150">
    <property type="protein sequence ID" value="CAG4940736.1"/>
    <property type="molecule type" value="Genomic_DNA"/>
</dbReference>
<evidence type="ECO:0000313" key="4">
    <source>
        <dbReference type="Proteomes" id="UP000691718"/>
    </source>
</evidence>
<dbReference type="GO" id="GO:0003682">
    <property type="term" value="F:chromatin binding"/>
    <property type="evidence" value="ECO:0007669"/>
    <property type="project" value="TreeGrafter"/>
</dbReference>
<keyword evidence="1" id="KW-0238">DNA-binding</keyword>
<evidence type="ECO:0000313" key="3">
    <source>
        <dbReference type="EMBL" id="CAG4940736.1"/>
    </source>
</evidence>
<dbReference type="AlphaFoldDB" id="A0A8S3W500"/>
<organism evidence="3 4">
    <name type="scientific">Parnassius apollo</name>
    <name type="common">Apollo butterfly</name>
    <name type="synonym">Papilio apollo</name>
    <dbReference type="NCBI Taxonomy" id="110799"/>
    <lineage>
        <taxon>Eukaryota</taxon>
        <taxon>Metazoa</taxon>
        <taxon>Ecdysozoa</taxon>
        <taxon>Arthropoda</taxon>
        <taxon>Hexapoda</taxon>
        <taxon>Insecta</taxon>
        <taxon>Pterygota</taxon>
        <taxon>Neoptera</taxon>
        <taxon>Endopterygota</taxon>
        <taxon>Lepidoptera</taxon>
        <taxon>Glossata</taxon>
        <taxon>Ditrysia</taxon>
        <taxon>Papilionoidea</taxon>
        <taxon>Papilionidae</taxon>
        <taxon>Parnassiinae</taxon>
        <taxon>Parnassini</taxon>
        <taxon>Parnassius</taxon>
        <taxon>Parnassius</taxon>
    </lineage>
</organism>
<gene>
    <name evidence="3" type="ORF">PAPOLLO_LOCUS2068</name>
</gene>
<dbReference type="CDD" id="cd22919">
    <property type="entry name" value="HFD_CENP-S"/>
    <property type="match status" value="1"/>
</dbReference>
<dbReference type="OrthoDB" id="1872155at2759"/>
<dbReference type="Pfam" id="PF15630">
    <property type="entry name" value="CENP-S"/>
    <property type="match status" value="1"/>
</dbReference>
<dbReference type="PANTHER" id="PTHR22980:SF0">
    <property type="entry name" value="CENTROMERE PROTEIN S"/>
    <property type="match status" value="1"/>
</dbReference>
<dbReference type="GO" id="GO:0000712">
    <property type="term" value="P:resolution of meiotic recombination intermediates"/>
    <property type="evidence" value="ECO:0007669"/>
    <property type="project" value="TreeGrafter"/>
</dbReference>
<dbReference type="InterPro" id="IPR029003">
    <property type="entry name" value="CENP-S/Mhf1"/>
</dbReference>
<feature type="compositionally biased region" description="Polar residues" evidence="2">
    <location>
        <begin position="88"/>
        <end position="100"/>
    </location>
</feature>
<feature type="compositionally biased region" description="Basic and acidic residues" evidence="2">
    <location>
        <begin position="126"/>
        <end position="148"/>
    </location>
</feature>
<proteinExistence type="predicted"/>
<dbReference type="Proteomes" id="UP000691718">
    <property type="component" value="Unassembled WGS sequence"/>
</dbReference>
<dbReference type="GO" id="GO:0071821">
    <property type="term" value="C:FANCM-MHF complex"/>
    <property type="evidence" value="ECO:0007669"/>
    <property type="project" value="InterPro"/>
</dbReference>
<evidence type="ECO:0000256" key="1">
    <source>
        <dbReference type="ARBA" id="ARBA00023125"/>
    </source>
</evidence>
<accession>A0A8S3W500</accession>